<proteinExistence type="predicted"/>
<dbReference type="Gene3D" id="3.30.450.20">
    <property type="entry name" value="PAS domain"/>
    <property type="match status" value="2"/>
</dbReference>
<dbReference type="PROSITE" id="PS50112">
    <property type="entry name" value="PAS"/>
    <property type="match status" value="2"/>
</dbReference>
<dbReference type="InterPro" id="IPR052155">
    <property type="entry name" value="Biofilm_reg_signaling"/>
</dbReference>
<keyword evidence="4" id="KW-0808">Transferase</keyword>
<evidence type="ECO:0000259" key="1">
    <source>
        <dbReference type="PROSITE" id="PS50112"/>
    </source>
</evidence>
<dbReference type="PROSITE" id="PS50113">
    <property type="entry name" value="PAC"/>
    <property type="match status" value="2"/>
</dbReference>
<evidence type="ECO:0000259" key="3">
    <source>
        <dbReference type="PROSITE" id="PS50887"/>
    </source>
</evidence>
<dbReference type="Gene3D" id="3.30.70.270">
    <property type="match status" value="1"/>
</dbReference>
<evidence type="ECO:0000313" key="4">
    <source>
        <dbReference type="EMBL" id="KZL92487.1"/>
    </source>
</evidence>
<dbReference type="InterPro" id="IPR000160">
    <property type="entry name" value="GGDEF_dom"/>
</dbReference>
<dbReference type="InterPro" id="IPR035965">
    <property type="entry name" value="PAS-like_dom_sf"/>
</dbReference>
<dbReference type="SMART" id="SM00267">
    <property type="entry name" value="GGDEF"/>
    <property type="match status" value="1"/>
</dbReference>
<reference evidence="4 5" key="1">
    <citation type="submission" date="2016-04" db="EMBL/GenBank/DDBJ databases">
        <title>Genome sequence of Clostridium magnum DSM 2767.</title>
        <authorList>
            <person name="Poehlein A."/>
            <person name="Uhlig R."/>
            <person name="Fischer R."/>
            <person name="Bahl H."/>
            <person name="Daniel R."/>
        </authorList>
    </citation>
    <scope>NUCLEOTIDE SEQUENCE [LARGE SCALE GENOMIC DNA]</scope>
    <source>
        <strain evidence="4 5">DSM 2767</strain>
    </source>
</reference>
<dbReference type="SMART" id="SM00091">
    <property type="entry name" value="PAS"/>
    <property type="match status" value="2"/>
</dbReference>
<dbReference type="NCBIfam" id="TIGR00254">
    <property type="entry name" value="GGDEF"/>
    <property type="match status" value="1"/>
</dbReference>
<dbReference type="Pfam" id="PF00990">
    <property type="entry name" value="GGDEF"/>
    <property type="match status" value="1"/>
</dbReference>
<dbReference type="OrthoDB" id="9798833at2"/>
<sequence>MEYLEKKSVHRNSIFDSIKKEITFELDSSNLIIDISHNVINILGFLSDEMIGRNIFDFIEVKESYFNLNFLDNIDMFFIHKNRGLVYMELQIKVIEDDRGKILRKYGSMIDISKYKEIERRKEHFKVVLESAKDIIYRFEIIPEPKFVYISSAVEEVFGYEVEEYYKNYMHVFNTSHPDDISILYKKMNNELDYSKPIESRWIHKSGNCVWIEDYVTPVYDNSGKLIAFEGVCRDISYRKALEENLSYLTYHDSLTGLKNRAFYDKQIEELNTLSNLPVGVIVCDLDNLKVINDTMGHNKGDSIIKSVSDLLLGIENNHIFISRIGGDEFVILVKNTSEFEIEELGRNINLLIKKHNSKNRECPIQLSIGYAFADRSVGKMEEIFKIADKNMYANKLHKNKRDRNAIEVTYNYTTIAIE</sequence>
<dbReference type="PATRIC" id="fig|1121326.3.peg.2293"/>
<dbReference type="InterPro" id="IPR043128">
    <property type="entry name" value="Rev_trsase/Diguanyl_cyclase"/>
</dbReference>
<name>A0A162TD02_9CLOT</name>
<dbReference type="Pfam" id="PF13426">
    <property type="entry name" value="PAS_9"/>
    <property type="match status" value="1"/>
</dbReference>
<feature type="domain" description="PAS" evidence="1">
    <location>
        <begin position="121"/>
        <end position="195"/>
    </location>
</feature>
<feature type="domain" description="PAC" evidence="2">
    <location>
        <begin position="196"/>
        <end position="248"/>
    </location>
</feature>
<dbReference type="EMBL" id="LWAE01000002">
    <property type="protein sequence ID" value="KZL92487.1"/>
    <property type="molecule type" value="Genomic_DNA"/>
</dbReference>
<dbReference type="CDD" id="cd01949">
    <property type="entry name" value="GGDEF"/>
    <property type="match status" value="1"/>
</dbReference>
<dbReference type="NCBIfam" id="TIGR00229">
    <property type="entry name" value="sensory_box"/>
    <property type="match status" value="2"/>
</dbReference>
<evidence type="ECO:0000259" key="2">
    <source>
        <dbReference type="PROSITE" id="PS50113"/>
    </source>
</evidence>
<dbReference type="PANTHER" id="PTHR44757">
    <property type="entry name" value="DIGUANYLATE CYCLASE DGCP"/>
    <property type="match status" value="1"/>
</dbReference>
<dbReference type="SUPFAM" id="SSF55073">
    <property type="entry name" value="Nucleotide cyclase"/>
    <property type="match status" value="1"/>
</dbReference>
<feature type="domain" description="PAS" evidence="1">
    <location>
        <begin position="24"/>
        <end position="59"/>
    </location>
</feature>
<evidence type="ECO:0000313" key="5">
    <source>
        <dbReference type="Proteomes" id="UP000076603"/>
    </source>
</evidence>
<keyword evidence="5" id="KW-1185">Reference proteome</keyword>
<dbReference type="InterPro" id="IPR029787">
    <property type="entry name" value="Nucleotide_cyclase"/>
</dbReference>
<gene>
    <name evidence="4" type="primary">yegE_2</name>
    <name evidence="4" type="ORF">CLMAG_22960</name>
</gene>
<dbReference type="STRING" id="1121326.CLMAG_22960"/>
<dbReference type="CDD" id="cd00130">
    <property type="entry name" value="PAS"/>
    <property type="match status" value="2"/>
</dbReference>
<feature type="domain" description="PAC" evidence="2">
    <location>
        <begin position="72"/>
        <end position="124"/>
    </location>
</feature>
<dbReference type="PROSITE" id="PS50887">
    <property type="entry name" value="GGDEF"/>
    <property type="match status" value="1"/>
</dbReference>
<dbReference type="PANTHER" id="PTHR44757:SF2">
    <property type="entry name" value="BIOFILM ARCHITECTURE MAINTENANCE PROTEIN MBAA"/>
    <property type="match status" value="1"/>
</dbReference>
<dbReference type="InterPro" id="IPR001610">
    <property type="entry name" value="PAC"/>
</dbReference>
<comment type="caution">
    <text evidence="4">The sequence shown here is derived from an EMBL/GenBank/DDBJ whole genome shotgun (WGS) entry which is preliminary data.</text>
</comment>
<dbReference type="InterPro" id="IPR000014">
    <property type="entry name" value="PAS"/>
</dbReference>
<dbReference type="Pfam" id="PF08447">
    <property type="entry name" value="PAS_3"/>
    <property type="match status" value="1"/>
</dbReference>
<feature type="domain" description="GGDEF" evidence="3">
    <location>
        <begin position="277"/>
        <end position="412"/>
    </location>
</feature>
<dbReference type="RefSeq" id="WP_066622007.1">
    <property type="nucleotide sequence ID" value="NZ_FQXL01000023.1"/>
</dbReference>
<dbReference type="InterPro" id="IPR013655">
    <property type="entry name" value="PAS_fold_3"/>
</dbReference>
<organism evidence="4 5">
    <name type="scientific">Clostridium magnum DSM 2767</name>
    <dbReference type="NCBI Taxonomy" id="1121326"/>
    <lineage>
        <taxon>Bacteria</taxon>
        <taxon>Bacillati</taxon>
        <taxon>Bacillota</taxon>
        <taxon>Clostridia</taxon>
        <taxon>Eubacteriales</taxon>
        <taxon>Clostridiaceae</taxon>
        <taxon>Clostridium</taxon>
    </lineage>
</organism>
<dbReference type="Proteomes" id="UP000076603">
    <property type="component" value="Unassembled WGS sequence"/>
</dbReference>
<keyword evidence="4" id="KW-0548">Nucleotidyltransferase</keyword>
<dbReference type="AlphaFoldDB" id="A0A162TD02"/>
<dbReference type="InterPro" id="IPR000700">
    <property type="entry name" value="PAS-assoc_C"/>
</dbReference>
<dbReference type="SMART" id="SM00086">
    <property type="entry name" value="PAC"/>
    <property type="match status" value="2"/>
</dbReference>
<dbReference type="GO" id="GO:0052621">
    <property type="term" value="F:diguanylate cyclase activity"/>
    <property type="evidence" value="ECO:0007669"/>
    <property type="project" value="UniProtKB-EC"/>
</dbReference>
<protein>
    <submittedName>
        <fullName evidence="4">Putative diguanylate cyclase YegE</fullName>
        <ecNumber evidence="4">2.7.7.65</ecNumber>
    </submittedName>
</protein>
<dbReference type="EC" id="2.7.7.65" evidence="4"/>
<accession>A0A162TD02</accession>
<dbReference type="SUPFAM" id="SSF55785">
    <property type="entry name" value="PYP-like sensor domain (PAS domain)"/>
    <property type="match status" value="2"/>
</dbReference>